<reference evidence="1 2" key="1">
    <citation type="journal article" date="2012" name="J. Bacteriol.">
        <title>Complete Genome Sequence of Desulfurococcus fermentans, a Hyperthermophilic Cellulolytic Crenarchaeon Isolated from a Freshwater Hot Spring in Kamchatka, Russia.</title>
        <authorList>
            <person name="Susanti D."/>
            <person name="Johnson E.F."/>
            <person name="Rodriguez J.R."/>
            <person name="Anderson I."/>
            <person name="Perevalova A.A."/>
            <person name="Kyrpides N."/>
            <person name="Lucas S."/>
            <person name="Han J."/>
            <person name="Lapidus A."/>
            <person name="Cheng J.F."/>
            <person name="Goodwin L."/>
            <person name="Pitluck S."/>
            <person name="Mavrommatis K."/>
            <person name="Peters L."/>
            <person name="Land M.L."/>
            <person name="Hauser L."/>
            <person name="Gopalan V."/>
            <person name="Chan P.P."/>
            <person name="Lowe T.M."/>
            <person name="Atomi H."/>
            <person name="Bonch-Osmolovskaya E.A."/>
            <person name="Woyke T."/>
            <person name="Mukhopadhyay B."/>
        </authorList>
    </citation>
    <scope>NUCLEOTIDE SEQUENCE [LARGE SCALE GENOMIC DNA]</scope>
    <source>
        <strain evidence="1 2">DSM 16532</strain>
    </source>
</reference>
<proteinExistence type="predicted"/>
<dbReference type="EMBL" id="CP003321">
    <property type="protein sequence ID" value="AFL66236.1"/>
    <property type="molecule type" value="Genomic_DNA"/>
</dbReference>
<gene>
    <name evidence="1" type="ORF">Desfe_0326</name>
</gene>
<dbReference type="HOGENOM" id="CLU_1954782_0_0_2"/>
<name>I3XQL2_DESAM</name>
<dbReference type="KEGG" id="dfd:Desfe_0326"/>
<dbReference type="OrthoDB" id="42697at2157"/>
<dbReference type="AlphaFoldDB" id="I3XQL2"/>
<keyword evidence="2" id="KW-1185">Reference proteome</keyword>
<accession>I3XQL2</accession>
<evidence type="ECO:0000313" key="1">
    <source>
        <dbReference type="EMBL" id="AFL66236.1"/>
    </source>
</evidence>
<dbReference type="PANTHER" id="PTHR40730">
    <property type="entry name" value="TRANSCRIPTIONAL REGULATOR PROTEIN-LIKE PROTEIN"/>
    <property type="match status" value="1"/>
</dbReference>
<evidence type="ECO:0008006" key="3">
    <source>
        <dbReference type="Google" id="ProtNLM"/>
    </source>
</evidence>
<organism evidence="1 2">
    <name type="scientific">Desulfurococcus amylolyticus DSM 16532</name>
    <dbReference type="NCBI Taxonomy" id="768672"/>
    <lineage>
        <taxon>Archaea</taxon>
        <taxon>Thermoproteota</taxon>
        <taxon>Thermoprotei</taxon>
        <taxon>Desulfurococcales</taxon>
        <taxon>Desulfurococcaceae</taxon>
        <taxon>Desulfurococcus</taxon>
    </lineage>
</organism>
<evidence type="ECO:0000313" key="2">
    <source>
        <dbReference type="Proteomes" id="UP000006175"/>
    </source>
</evidence>
<dbReference type="Proteomes" id="UP000006175">
    <property type="component" value="Chromosome"/>
</dbReference>
<sequence>MKSVFEIAYRYIEPSIKRSIAIKLYEKGIPKIKIAEILSVSPSLITRYIKGEKGTGFNPLEDPRVNELIYNIVDKILSNGLSGYEVEREIHLAIAALLAEKRFCRIHKNVEPSINPPKCNICIELFTSRYRLFPTR</sequence>
<protein>
    <recommendedName>
        <fullName evidence="3">Transcriptional regulator</fullName>
    </recommendedName>
</protein>
<dbReference type="PANTHER" id="PTHR40730:SF4">
    <property type="entry name" value="TRANSCRIPTIONAL REGULATOR"/>
    <property type="match status" value="1"/>
</dbReference>
<dbReference type="eggNOG" id="arCOG00017">
    <property type="taxonomic scope" value="Archaea"/>
</dbReference>
<dbReference type="RefSeq" id="WP_014767138.1">
    <property type="nucleotide sequence ID" value="NC_018001.1"/>
</dbReference>
<dbReference type="GeneID" id="13062014"/>